<accession>A0A382PY38</accession>
<name>A0A382PY38_9ZZZZ</name>
<evidence type="ECO:0000313" key="1">
    <source>
        <dbReference type="EMBL" id="SVC78254.1"/>
    </source>
</evidence>
<feature type="non-terminal residue" evidence="1">
    <location>
        <position position="1"/>
    </location>
</feature>
<sequence length="79" mass="9035">MEQNMFTDLEKNIIIMALMYMKNDYTPEDLKEFGLKATGSGCAKFEDKIQMLIEDFVGPTWEEAATLDAIKLQTANHSR</sequence>
<protein>
    <submittedName>
        <fullName evidence="1">Uncharacterized protein</fullName>
    </submittedName>
</protein>
<dbReference type="EMBL" id="UINC01110625">
    <property type="protein sequence ID" value="SVC78254.1"/>
    <property type="molecule type" value="Genomic_DNA"/>
</dbReference>
<dbReference type="AlphaFoldDB" id="A0A382PY38"/>
<organism evidence="1">
    <name type="scientific">marine metagenome</name>
    <dbReference type="NCBI Taxonomy" id="408172"/>
    <lineage>
        <taxon>unclassified sequences</taxon>
        <taxon>metagenomes</taxon>
        <taxon>ecological metagenomes</taxon>
    </lineage>
</organism>
<proteinExistence type="predicted"/>
<reference evidence="1" key="1">
    <citation type="submission" date="2018-05" db="EMBL/GenBank/DDBJ databases">
        <authorList>
            <person name="Lanie J.A."/>
            <person name="Ng W.-L."/>
            <person name="Kazmierczak K.M."/>
            <person name="Andrzejewski T.M."/>
            <person name="Davidsen T.M."/>
            <person name="Wayne K.J."/>
            <person name="Tettelin H."/>
            <person name="Glass J.I."/>
            <person name="Rusch D."/>
            <person name="Podicherti R."/>
            <person name="Tsui H.-C.T."/>
            <person name="Winkler M.E."/>
        </authorList>
    </citation>
    <scope>NUCLEOTIDE SEQUENCE</scope>
</reference>
<gene>
    <name evidence="1" type="ORF">METZ01_LOCUS331108</name>
</gene>
<feature type="non-terminal residue" evidence="1">
    <location>
        <position position="79"/>
    </location>
</feature>